<accession>A0A919DWH7</accession>
<evidence type="ECO:0000259" key="5">
    <source>
        <dbReference type="PROSITE" id="PS51722"/>
    </source>
</evidence>
<feature type="region of interest" description="Disordered" evidence="4">
    <location>
        <begin position="656"/>
        <end position="692"/>
    </location>
</feature>
<dbReference type="Pfam" id="PF00009">
    <property type="entry name" value="GTP_EFTU"/>
    <property type="match status" value="1"/>
</dbReference>
<dbReference type="InterPro" id="IPR031157">
    <property type="entry name" value="G_TR_CS"/>
</dbReference>
<dbReference type="InterPro" id="IPR041095">
    <property type="entry name" value="EFG_II"/>
</dbReference>
<dbReference type="InterPro" id="IPR020568">
    <property type="entry name" value="Ribosomal_Su5_D2-typ_SF"/>
</dbReference>
<evidence type="ECO:0000256" key="4">
    <source>
        <dbReference type="SAM" id="MobiDB-lite"/>
    </source>
</evidence>
<keyword evidence="2" id="KW-0648">Protein biosynthesis</keyword>
<dbReference type="SMART" id="SM00889">
    <property type="entry name" value="EFG_IV"/>
    <property type="match status" value="1"/>
</dbReference>
<dbReference type="InterPro" id="IPR000640">
    <property type="entry name" value="EFG_V-like"/>
</dbReference>
<dbReference type="CDD" id="cd01684">
    <property type="entry name" value="Tet_like_IV"/>
    <property type="match status" value="1"/>
</dbReference>
<dbReference type="Proteomes" id="UP000608024">
    <property type="component" value="Unassembled WGS sequence"/>
</dbReference>
<dbReference type="SUPFAM" id="SSF52540">
    <property type="entry name" value="P-loop containing nucleoside triphosphate hydrolases"/>
    <property type="match status" value="1"/>
</dbReference>
<reference evidence="6" key="1">
    <citation type="journal article" date="2014" name="Int. J. Syst. Evol. Microbiol.">
        <title>Complete genome sequence of Corynebacterium casei LMG S-19264T (=DSM 44701T), isolated from a smear-ripened cheese.</title>
        <authorList>
            <consortium name="US DOE Joint Genome Institute (JGI-PGF)"/>
            <person name="Walter F."/>
            <person name="Albersmeier A."/>
            <person name="Kalinowski J."/>
            <person name="Ruckert C."/>
        </authorList>
    </citation>
    <scope>NUCLEOTIDE SEQUENCE</scope>
    <source>
        <strain evidence="6">JCM 4784</strain>
    </source>
</reference>
<dbReference type="SUPFAM" id="SSF54980">
    <property type="entry name" value="EF-G C-terminal domain-like"/>
    <property type="match status" value="2"/>
</dbReference>
<dbReference type="GO" id="GO:0006412">
    <property type="term" value="P:translation"/>
    <property type="evidence" value="ECO:0007669"/>
    <property type="project" value="UniProtKB-KW"/>
</dbReference>
<keyword evidence="7" id="KW-1185">Reference proteome</keyword>
<dbReference type="Pfam" id="PF14492">
    <property type="entry name" value="EFG_III"/>
    <property type="match status" value="1"/>
</dbReference>
<dbReference type="PANTHER" id="PTHR43261:SF1">
    <property type="entry name" value="RIBOSOME-RELEASING FACTOR 2, MITOCHONDRIAL"/>
    <property type="match status" value="1"/>
</dbReference>
<comment type="caution">
    <text evidence="6">The sequence shown here is derived from an EMBL/GenBank/DDBJ whole genome shotgun (WGS) entry which is preliminary data.</text>
</comment>
<dbReference type="PROSITE" id="PS51722">
    <property type="entry name" value="G_TR_2"/>
    <property type="match status" value="1"/>
</dbReference>
<dbReference type="GO" id="GO:0032790">
    <property type="term" value="P:ribosome disassembly"/>
    <property type="evidence" value="ECO:0007669"/>
    <property type="project" value="TreeGrafter"/>
</dbReference>
<dbReference type="InterPro" id="IPR000795">
    <property type="entry name" value="T_Tr_GTP-bd_dom"/>
</dbReference>
<evidence type="ECO:0000313" key="7">
    <source>
        <dbReference type="Proteomes" id="UP000608024"/>
    </source>
</evidence>
<dbReference type="SUPFAM" id="SSF50447">
    <property type="entry name" value="Translation proteins"/>
    <property type="match status" value="1"/>
</dbReference>
<dbReference type="NCBIfam" id="TIGR00231">
    <property type="entry name" value="small_GTP"/>
    <property type="match status" value="1"/>
</dbReference>
<dbReference type="InterPro" id="IPR027417">
    <property type="entry name" value="P-loop_NTPase"/>
</dbReference>
<proteinExistence type="predicted"/>
<dbReference type="InterPro" id="IPR005517">
    <property type="entry name" value="Transl_elong_EFG/EF2_IV"/>
</dbReference>
<evidence type="ECO:0000256" key="2">
    <source>
        <dbReference type="ARBA" id="ARBA00022917"/>
    </source>
</evidence>
<dbReference type="InterPro" id="IPR014721">
    <property type="entry name" value="Ribsml_uS5_D2-typ_fold_subgr"/>
</dbReference>
<dbReference type="InterPro" id="IPR009000">
    <property type="entry name" value="Transl_B-barrel_sf"/>
</dbReference>
<keyword evidence="1" id="KW-0547">Nucleotide-binding</keyword>
<dbReference type="PRINTS" id="PR00315">
    <property type="entry name" value="ELONGATNFCT"/>
</dbReference>
<feature type="domain" description="Tr-type G" evidence="5">
    <location>
        <begin position="7"/>
        <end position="262"/>
    </location>
</feature>
<organism evidence="6 7">
    <name type="scientific">Streptomyces longispororuber</name>
    <dbReference type="NCBI Taxonomy" id="68230"/>
    <lineage>
        <taxon>Bacteria</taxon>
        <taxon>Bacillati</taxon>
        <taxon>Actinomycetota</taxon>
        <taxon>Actinomycetes</taxon>
        <taxon>Kitasatosporales</taxon>
        <taxon>Streptomycetaceae</taxon>
        <taxon>Streptomyces</taxon>
    </lineage>
</organism>
<dbReference type="InterPro" id="IPR035647">
    <property type="entry name" value="EFG_III/V"/>
</dbReference>
<evidence type="ECO:0000256" key="1">
    <source>
        <dbReference type="ARBA" id="ARBA00022741"/>
    </source>
</evidence>
<dbReference type="PROSITE" id="PS00301">
    <property type="entry name" value="G_TR_1"/>
    <property type="match status" value="1"/>
</dbReference>
<dbReference type="GO" id="GO:0005525">
    <property type="term" value="F:GTP binding"/>
    <property type="evidence" value="ECO:0007669"/>
    <property type="project" value="UniProtKB-KW"/>
</dbReference>
<dbReference type="PANTHER" id="PTHR43261">
    <property type="entry name" value="TRANSLATION ELONGATION FACTOR G-RELATED"/>
    <property type="match status" value="1"/>
</dbReference>
<dbReference type="AlphaFoldDB" id="A0A919DWH7"/>
<dbReference type="InterPro" id="IPR005225">
    <property type="entry name" value="Small_GTP-bd"/>
</dbReference>
<evidence type="ECO:0000313" key="6">
    <source>
        <dbReference type="EMBL" id="GHE85654.1"/>
    </source>
</evidence>
<gene>
    <name evidence="6" type="ORF">GCM10018785_61760</name>
</gene>
<dbReference type="Gene3D" id="3.40.50.300">
    <property type="entry name" value="P-loop containing nucleotide triphosphate hydrolases"/>
    <property type="match status" value="1"/>
</dbReference>
<dbReference type="Pfam" id="PF00679">
    <property type="entry name" value="EFG_C"/>
    <property type="match status" value="1"/>
</dbReference>
<keyword evidence="3" id="KW-0342">GTP-binding</keyword>
<evidence type="ECO:0000256" key="3">
    <source>
        <dbReference type="ARBA" id="ARBA00023134"/>
    </source>
</evidence>
<dbReference type="EMBL" id="BNBT01000140">
    <property type="protein sequence ID" value="GHE85654.1"/>
    <property type="molecule type" value="Genomic_DNA"/>
</dbReference>
<feature type="compositionally biased region" description="Basic and acidic residues" evidence="4">
    <location>
        <begin position="667"/>
        <end position="680"/>
    </location>
</feature>
<dbReference type="Gene3D" id="3.30.230.10">
    <property type="match status" value="1"/>
</dbReference>
<dbReference type="PRINTS" id="PR01037">
    <property type="entry name" value="TCRTETOQM"/>
</dbReference>
<dbReference type="GO" id="GO:0003924">
    <property type="term" value="F:GTPase activity"/>
    <property type="evidence" value="ECO:0007669"/>
    <property type="project" value="InterPro"/>
</dbReference>
<protein>
    <submittedName>
        <fullName evidence="6">Tetracycline resistance protein, tetM/tetO subfamily</fullName>
    </submittedName>
</protein>
<dbReference type="Pfam" id="PF03764">
    <property type="entry name" value="EFG_IV"/>
    <property type="match status" value="1"/>
</dbReference>
<name>A0A919DWH7_9ACTN</name>
<dbReference type="SUPFAM" id="SSF54211">
    <property type="entry name" value="Ribosomal protein S5 domain 2-like"/>
    <property type="match status" value="1"/>
</dbReference>
<dbReference type="Gene3D" id="2.40.30.10">
    <property type="entry name" value="Translation factors"/>
    <property type="match status" value="1"/>
</dbReference>
<sequence>MPSHSPARILNLGILAHVDAGKTSLTERLLHAAGVVDELGSVDDGSTRTDSLALERRRGITIKSAVVSFPLDGVSVNLIDTPGHPDFIAEVERVLSVLDGAVLVVSAVEGVQPQTRLLLRTLRRLAIPTLVFVNKVDRRGADGDRVLAEIGRKLTPAVVAMGTVRSPGTQGARAVPYAPDDAAFRARLTECLAERDDALLTAYVDDDLAALTPARLRAALAEQTRRAEVHPVFFGSAITGTGITALTDAVKELLPAASGPPDGPLAGAVFKVERGPAGEKVAYARLYSGVVRVRDRVPLAGRATDSADTGGAVTGRVTDGKVTAVSVFERGAAVPRGTAAAGQIAQLWGLGDIRIGDVLGDVRAVPERHAPRRHFAPPTLETVVVPRRAADKGALHAALTQLAEQDPLIGLRQDPLRQEISVSLYGEVQKEVVEATLAEEYGIGVEFRGTTTLCVERVVGTGAHAEIIDTAPNPFLATVGLRVEPAPPGAGVAFRLGVELGSMPYAFFKAVEETVRETLRQGVYGWEVPDCVVTMTHSGYWPRQSHAHAVFDKSMSSTAGDFRQLTPLVLMDALRAAGTRVCEPLHRFRLTVPADVFGTLLPVLGRLRAVPRAPVVRGSSYVLDGVIPAAHVHELERLLPGLTRGEAEWDSAFERYEPVRGAPPTRPRTDHNPLDRKEYVQRVTRRTGTGAG</sequence>
<dbReference type="Gene3D" id="3.30.70.870">
    <property type="entry name" value="Elongation Factor G (Translational Gtpase), domain 3"/>
    <property type="match status" value="1"/>
</dbReference>
<reference evidence="6" key="2">
    <citation type="submission" date="2020-09" db="EMBL/GenBank/DDBJ databases">
        <authorList>
            <person name="Sun Q."/>
            <person name="Ohkuma M."/>
        </authorList>
    </citation>
    <scope>NUCLEOTIDE SEQUENCE</scope>
    <source>
        <strain evidence="6">JCM 4784</strain>
    </source>
</reference>
<dbReference type="RefSeq" id="WP_229926039.1">
    <property type="nucleotide sequence ID" value="NZ_BNBT01000140.1"/>
</dbReference>